<keyword evidence="2" id="KW-0560">Oxidoreductase</keyword>
<dbReference type="OMA" id="DEMAPYG"/>
<dbReference type="PRINTS" id="PR00081">
    <property type="entry name" value="GDHRDH"/>
</dbReference>
<dbReference type="FunFam" id="3.40.50.720:FF:000149">
    <property type="entry name" value="15-hydroxyprostaglandin dehydrogenase [NAD(+)]"/>
    <property type="match status" value="1"/>
</dbReference>
<reference evidence="5 6" key="1">
    <citation type="journal article" date="2014" name="Nat. Commun.">
        <title>Molecular traces of alternative social organization in a termite genome.</title>
        <authorList>
            <person name="Terrapon N."/>
            <person name="Li C."/>
            <person name="Robertson H.M."/>
            <person name="Ji L."/>
            <person name="Meng X."/>
            <person name="Booth W."/>
            <person name="Chen Z."/>
            <person name="Childers C.P."/>
            <person name="Glastad K.M."/>
            <person name="Gokhale K."/>
            <person name="Gowin J."/>
            <person name="Gronenberg W."/>
            <person name="Hermansen R.A."/>
            <person name="Hu H."/>
            <person name="Hunt B.G."/>
            <person name="Huylmans A.K."/>
            <person name="Khalil S.M."/>
            <person name="Mitchell R.D."/>
            <person name="Munoz-Torres M.C."/>
            <person name="Mustard J.A."/>
            <person name="Pan H."/>
            <person name="Reese J.T."/>
            <person name="Scharf M.E."/>
            <person name="Sun F."/>
            <person name="Vogel H."/>
            <person name="Xiao J."/>
            <person name="Yang W."/>
            <person name="Yang Z."/>
            <person name="Yang Z."/>
            <person name="Zhou J."/>
            <person name="Zhu J."/>
            <person name="Brent C.S."/>
            <person name="Elsik C.G."/>
            <person name="Goodisman M.A."/>
            <person name="Liberles D.A."/>
            <person name="Roe R.M."/>
            <person name="Vargo E.L."/>
            <person name="Vilcinskas A."/>
            <person name="Wang J."/>
            <person name="Bornberg-Bauer E."/>
            <person name="Korb J."/>
            <person name="Zhang G."/>
            <person name="Liebig J."/>
        </authorList>
    </citation>
    <scope>NUCLEOTIDE SEQUENCE [LARGE SCALE GENOMIC DNA]</scope>
    <source>
        <tissue evidence="5">Whole organism</tissue>
    </source>
</reference>
<evidence type="ECO:0000313" key="5">
    <source>
        <dbReference type="EMBL" id="KDR15798.1"/>
    </source>
</evidence>
<dbReference type="eggNOG" id="KOG4169">
    <property type="taxonomic scope" value="Eukaryota"/>
</dbReference>
<name>A0A067R8A9_ZOONE</name>
<feature type="coiled-coil region" evidence="4">
    <location>
        <begin position="40"/>
        <end position="67"/>
    </location>
</feature>
<dbReference type="STRING" id="136037.A0A067R8A9"/>
<dbReference type="Pfam" id="PF00106">
    <property type="entry name" value="adh_short"/>
    <property type="match status" value="1"/>
</dbReference>
<dbReference type="InterPro" id="IPR036291">
    <property type="entry name" value="NAD(P)-bd_dom_sf"/>
</dbReference>
<keyword evidence="6" id="KW-1185">Reference proteome</keyword>
<accession>A0A067R8A9</accession>
<comment type="similarity">
    <text evidence="1 3">Belongs to the short-chain dehydrogenases/reductases (SDR) family.</text>
</comment>
<evidence type="ECO:0000313" key="6">
    <source>
        <dbReference type="Proteomes" id="UP000027135"/>
    </source>
</evidence>
<dbReference type="InParanoid" id="A0A067R8A9"/>
<sequence length="274" mass="30085">MASLTGNMDPKGKVALVTGAARGIGLAIAKELLREGVKGIAICDILVEKIENEIQELEKEFGKDRAIFIKTDVSKEEEVEEAFKETIKMFGNLDIVVNNAGLCNEKKWKYVVSVNLNGVIQGTLTALKYMDKSAGGKGGTVVNMGSIAGLGQGLNITPVYNATKHAVIGLSRTLGSDYFYQATGVRVMVICPAYTETDIIPDSQQKPDVITYKDEWMDEFYNEMENHKPPQKTENVGKGVLHMIREGTPGSVWVSAGNKPVYQIEIPHYEKLRV</sequence>
<evidence type="ECO:0000256" key="3">
    <source>
        <dbReference type="RuleBase" id="RU000363"/>
    </source>
</evidence>
<organism evidence="5 6">
    <name type="scientific">Zootermopsis nevadensis</name>
    <name type="common">Dampwood termite</name>
    <dbReference type="NCBI Taxonomy" id="136037"/>
    <lineage>
        <taxon>Eukaryota</taxon>
        <taxon>Metazoa</taxon>
        <taxon>Ecdysozoa</taxon>
        <taxon>Arthropoda</taxon>
        <taxon>Hexapoda</taxon>
        <taxon>Insecta</taxon>
        <taxon>Pterygota</taxon>
        <taxon>Neoptera</taxon>
        <taxon>Polyneoptera</taxon>
        <taxon>Dictyoptera</taxon>
        <taxon>Blattodea</taxon>
        <taxon>Blattoidea</taxon>
        <taxon>Termitoidae</taxon>
        <taxon>Termopsidae</taxon>
        <taxon>Zootermopsis</taxon>
    </lineage>
</organism>
<dbReference type="PRINTS" id="PR00080">
    <property type="entry name" value="SDRFAMILY"/>
</dbReference>
<dbReference type="FunCoup" id="A0A067R8A9">
    <property type="interactions" value="84"/>
</dbReference>
<dbReference type="InterPro" id="IPR002347">
    <property type="entry name" value="SDR_fam"/>
</dbReference>
<gene>
    <name evidence="5" type="ORF">L798_10423</name>
</gene>
<dbReference type="GO" id="GO:0016616">
    <property type="term" value="F:oxidoreductase activity, acting on the CH-OH group of donors, NAD or NADP as acceptor"/>
    <property type="evidence" value="ECO:0007669"/>
    <property type="project" value="TreeGrafter"/>
</dbReference>
<dbReference type="PANTHER" id="PTHR44229:SF8">
    <property type="entry name" value="ALCOHOL DEHYDROGENASE-RELATED"/>
    <property type="match status" value="1"/>
</dbReference>
<dbReference type="EMBL" id="KK852815">
    <property type="protein sequence ID" value="KDR15798.1"/>
    <property type="molecule type" value="Genomic_DNA"/>
</dbReference>
<dbReference type="PROSITE" id="PS00061">
    <property type="entry name" value="ADH_SHORT"/>
    <property type="match status" value="1"/>
</dbReference>
<dbReference type="InterPro" id="IPR020904">
    <property type="entry name" value="Sc_DH/Rdtase_CS"/>
</dbReference>
<evidence type="ECO:0000256" key="2">
    <source>
        <dbReference type="ARBA" id="ARBA00023002"/>
    </source>
</evidence>
<dbReference type="AlphaFoldDB" id="A0A067R8A9"/>
<dbReference type="PANTHER" id="PTHR44229">
    <property type="entry name" value="15-HYDROXYPROSTAGLANDIN DEHYDROGENASE [NAD(+)]"/>
    <property type="match status" value="1"/>
</dbReference>
<keyword evidence="4" id="KW-0175">Coiled coil</keyword>
<dbReference type="SUPFAM" id="SSF51735">
    <property type="entry name" value="NAD(P)-binding Rossmann-fold domains"/>
    <property type="match status" value="1"/>
</dbReference>
<evidence type="ECO:0000256" key="4">
    <source>
        <dbReference type="SAM" id="Coils"/>
    </source>
</evidence>
<evidence type="ECO:0000256" key="1">
    <source>
        <dbReference type="ARBA" id="ARBA00006484"/>
    </source>
</evidence>
<protein>
    <submittedName>
        <fullName evidence="5">15-hydroxyprostaglandin dehydrogenase [NAD+]</fullName>
    </submittedName>
</protein>
<dbReference type="GO" id="GO:0005737">
    <property type="term" value="C:cytoplasm"/>
    <property type="evidence" value="ECO:0007669"/>
    <property type="project" value="TreeGrafter"/>
</dbReference>
<dbReference type="Proteomes" id="UP000027135">
    <property type="component" value="Unassembled WGS sequence"/>
</dbReference>
<proteinExistence type="inferred from homology"/>
<dbReference type="OrthoDB" id="417891at2759"/>
<dbReference type="Gene3D" id="3.40.50.720">
    <property type="entry name" value="NAD(P)-binding Rossmann-like Domain"/>
    <property type="match status" value="1"/>
</dbReference>